<gene>
    <name evidence="3" type="ORF">sscle_01g003020</name>
</gene>
<reference evidence="4" key="1">
    <citation type="journal article" date="2017" name="Genome Biol. Evol.">
        <title>The complete genome sequence of the phytopathogenic fungus Sclerotinia sclerotiorum reveals insights into the genome architecture of broad host range pathogens.</title>
        <authorList>
            <person name="Derbyshire M."/>
            <person name="Denton-Giles M."/>
            <person name="Hegedus D."/>
            <person name="Seifbarghy S."/>
            <person name="Rollins J."/>
            <person name="van Kan J."/>
            <person name="Seidl M.F."/>
            <person name="Faino L."/>
            <person name="Mbengue M."/>
            <person name="Navaud O."/>
            <person name="Raffaele S."/>
            <person name="Hammond-Kosack K."/>
            <person name="Heard S."/>
            <person name="Oliver R."/>
        </authorList>
    </citation>
    <scope>NUCLEOTIDE SEQUENCE [LARGE SCALE GENOMIC DNA]</scope>
    <source>
        <strain evidence="4">ATCC 18683 / 1980 / Ss-1</strain>
    </source>
</reference>
<dbReference type="InterPro" id="IPR036869">
    <property type="entry name" value="J_dom_sf"/>
</dbReference>
<keyword evidence="2" id="KW-0812">Transmembrane</keyword>
<dbReference type="Proteomes" id="UP000177798">
    <property type="component" value="Chromosome 1"/>
</dbReference>
<keyword evidence="2" id="KW-0472">Membrane</keyword>
<evidence type="ECO:0000256" key="1">
    <source>
        <dbReference type="SAM" id="MobiDB-lite"/>
    </source>
</evidence>
<evidence type="ECO:0000313" key="3">
    <source>
        <dbReference type="EMBL" id="APA05532.1"/>
    </source>
</evidence>
<dbReference type="AlphaFoldDB" id="A0A1D9PSN4"/>
<sequence>MKYSWPDPDPEQLIRAPKHRECSSYKCRSHFQNLALPFLPQYPEYSREELPLAFPGDLPANYTLIKSHYRTLARILHPDKLQKYARETPPPKSFSPLEPRRPFDPTNPMLRTPSTHAEKALRFVMDAHVVLIDARVRQNYEEHCTGLPGRNMNQGDWWNRGGKGEKPYTLNGWMDVNERERQRLGRKPWFWEYEYGLGRTRPLIVVGGIGWRESFWINFFPGFGERWGFINMDVKGKKRGGGQIREGRAIFDIDDMKIGGYGGDGTGGGNAETIWRGYGLTGGHYEIDPQTSKRTWKGPHGEWLALREAESAGSGSSIIEDVQAALGYPSTFGEHCEGRVWWVWIPSSAGGSVSDLGIGRLAGSGIDSLQGKSLTELPWSQRFHNTDKEGINNFELFDPDVMTSIKALFIGVLGFWLIVFCTWGMRRMKKRVKGEGKSRPGMDKEKEMKIMDGQPPARTPCRFDSNDWHSSESTSFRSDRRESIYSSGVSSDENTGRD</sequence>
<feature type="region of interest" description="Disordered" evidence="1">
    <location>
        <begin position="85"/>
        <end position="108"/>
    </location>
</feature>
<protein>
    <recommendedName>
        <fullName evidence="5">J domain-containing protein</fullName>
    </recommendedName>
</protein>
<organism evidence="3 4">
    <name type="scientific">Sclerotinia sclerotiorum (strain ATCC 18683 / 1980 / Ss-1)</name>
    <name type="common">White mold</name>
    <name type="synonym">Whetzelinia sclerotiorum</name>
    <dbReference type="NCBI Taxonomy" id="665079"/>
    <lineage>
        <taxon>Eukaryota</taxon>
        <taxon>Fungi</taxon>
        <taxon>Dikarya</taxon>
        <taxon>Ascomycota</taxon>
        <taxon>Pezizomycotina</taxon>
        <taxon>Leotiomycetes</taxon>
        <taxon>Helotiales</taxon>
        <taxon>Sclerotiniaceae</taxon>
        <taxon>Sclerotinia</taxon>
    </lineage>
</organism>
<feature type="compositionally biased region" description="Basic and acidic residues" evidence="1">
    <location>
        <begin position="433"/>
        <end position="450"/>
    </location>
</feature>
<evidence type="ECO:0000256" key="2">
    <source>
        <dbReference type="SAM" id="Phobius"/>
    </source>
</evidence>
<dbReference type="OrthoDB" id="3532434at2759"/>
<dbReference type="SUPFAM" id="SSF46565">
    <property type="entry name" value="Chaperone J-domain"/>
    <property type="match status" value="1"/>
</dbReference>
<feature type="transmembrane region" description="Helical" evidence="2">
    <location>
        <begin position="407"/>
        <end position="425"/>
    </location>
</feature>
<dbReference type="VEuPathDB" id="FungiDB:sscle_01g003020"/>
<evidence type="ECO:0008006" key="5">
    <source>
        <dbReference type="Google" id="ProtNLM"/>
    </source>
</evidence>
<name>A0A1D9PSN4_SCLS1</name>
<evidence type="ECO:0000313" key="4">
    <source>
        <dbReference type="Proteomes" id="UP000177798"/>
    </source>
</evidence>
<keyword evidence="2" id="KW-1133">Transmembrane helix</keyword>
<proteinExistence type="predicted"/>
<dbReference type="Gene3D" id="1.10.287.110">
    <property type="entry name" value="DnaJ domain"/>
    <property type="match status" value="1"/>
</dbReference>
<accession>A0A1D9PSN4</accession>
<feature type="compositionally biased region" description="Polar residues" evidence="1">
    <location>
        <begin position="484"/>
        <end position="498"/>
    </location>
</feature>
<dbReference type="EMBL" id="CP017814">
    <property type="protein sequence ID" value="APA05532.1"/>
    <property type="molecule type" value="Genomic_DNA"/>
</dbReference>
<feature type="region of interest" description="Disordered" evidence="1">
    <location>
        <begin position="431"/>
        <end position="498"/>
    </location>
</feature>